<protein>
    <submittedName>
        <fullName evidence="10">Putative potassium channel subfamily K member 16</fullName>
    </submittedName>
</protein>
<comment type="caution">
    <text evidence="10">The sequence shown here is derived from an EMBL/GenBank/DDBJ whole genome shotgun (WGS) entry which is preliminary data.</text>
</comment>
<dbReference type="OrthoDB" id="297496at2759"/>
<evidence type="ECO:0000256" key="7">
    <source>
        <dbReference type="ARBA" id="ARBA00023303"/>
    </source>
</evidence>
<dbReference type="InterPro" id="IPR003280">
    <property type="entry name" value="2pore_dom_K_chnl"/>
</dbReference>
<dbReference type="SUPFAM" id="SSF81324">
    <property type="entry name" value="Voltage-gated potassium channels"/>
    <property type="match status" value="1"/>
</dbReference>
<reference evidence="10 11" key="1">
    <citation type="journal article" date="2017" name="PLoS Biol.">
        <title>The sea cucumber genome provides insights into morphological evolution and visceral regeneration.</title>
        <authorList>
            <person name="Zhang X."/>
            <person name="Sun L."/>
            <person name="Yuan J."/>
            <person name="Sun Y."/>
            <person name="Gao Y."/>
            <person name="Zhang L."/>
            <person name="Li S."/>
            <person name="Dai H."/>
            <person name="Hamel J.F."/>
            <person name="Liu C."/>
            <person name="Yu Y."/>
            <person name="Liu S."/>
            <person name="Lin W."/>
            <person name="Guo K."/>
            <person name="Jin S."/>
            <person name="Xu P."/>
            <person name="Storey K.B."/>
            <person name="Huan P."/>
            <person name="Zhang T."/>
            <person name="Zhou Y."/>
            <person name="Zhang J."/>
            <person name="Lin C."/>
            <person name="Li X."/>
            <person name="Xing L."/>
            <person name="Huo D."/>
            <person name="Sun M."/>
            <person name="Wang L."/>
            <person name="Mercier A."/>
            <person name="Li F."/>
            <person name="Yang H."/>
            <person name="Xiang J."/>
        </authorList>
    </citation>
    <scope>NUCLEOTIDE SEQUENCE [LARGE SCALE GENOMIC DNA]</scope>
    <source>
        <strain evidence="10">Shaxun</strain>
        <tissue evidence="10">Muscle</tissue>
    </source>
</reference>
<evidence type="ECO:0000256" key="4">
    <source>
        <dbReference type="ARBA" id="ARBA00022989"/>
    </source>
</evidence>
<dbReference type="PANTHER" id="PTHR11003">
    <property type="entry name" value="POTASSIUM CHANNEL, SUBFAMILY K"/>
    <property type="match status" value="1"/>
</dbReference>
<evidence type="ECO:0000313" key="11">
    <source>
        <dbReference type="Proteomes" id="UP000230750"/>
    </source>
</evidence>
<keyword evidence="2" id="KW-0813">Transport</keyword>
<organism evidence="10 11">
    <name type="scientific">Stichopus japonicus</name>
    <name type="common">Sea cucumber</name>
    <dbReference type="NCBI Taxonomy" id="307972"/>
    <lineage>
        <taxon>Eukaryota</taxon>
        <taxon>Metazoa</taxon>
        <taxon>Echinodermata</taxon>
        <taxon>Eleutherozoa</taxon>
        <taxon>Echinozoa</taxon>
        <taxon>Holothuroidea</taxon>
        <taxon>Aspidochirotacea</taxon>
        <taxon>Aspidochirotida</taxon>
        <taxon>Stichopodidae</taxon>
        <taxon>Apostichopus</taxon>
    </lineage>
</organism>
<gene>
    <name evidence="10" type="ORF">BSL78_05571</name>
</gene>
<evidence type="ECO:0000256" key="6">
    <source>
        <dbReference type="ARBA" id="ARBA00023136"/>
    </source>
</evidence>
<dbReference type="GO" id="GO:0005886">
    <property type="term" value="C:plasma membrane"/>
    <property type="evidence" value="ECO:0007669"/>
    <property type="project" value="TreeGrafter"/>
</dbReference>
<evidence type="ECO:0000256" key="5">
    <source>
        <dbReference type="ARBA" id="ARBA00023065"/>
    </source>
</evidence>
<dbReference type="EMBL" id="MRZV01000140">
    <property type="protein sequence ID" value="PIK57507.1"/>
    <property type="molecule type" value="Genomic_DNA"/>
</dbReference>
<sequence length="211" mass="23914">MVIAAYTLIIVLPALIFRFTEEWTWFEAQYFTFCSLSTVGFGDFVAGYKPYEDNVYLTVYKICTIIYIVLGLSVLAILFRVVQEYQEKQVGKMKNLTRSVTSKVIRSQRQSDFQSSVEKVGKNKDDEDNGICLRKATFLSTDISSDMYHTNEDGLSITVDRGMQTDAETLGILQEYHSLLKYGDAPTQSNSDSSHKYHVAIIENGHCDIPP</sequence>
<evidence type="ECO:0000256" key="3">
    <source>
        <dbReference type="ARBA" id="ARBA00022692"/>
    </source>
</evidence>
<name>A0A2G8LB80_STIJA</name>
<keyword evidence="4 8" id="KW-1133">Transmembrane helix</keyword>
<dbReference type="PANTHER" id="PTHR11003:SF345">
    <property type="entry name" value="TWIK FAMILY OF POTASSIUM CHANNELS PROTEIN 18"/>
    <property type="match status" value="1"/>
</dbReference>
<dbReference type="STRING" id="307972.A0A2G8LB80"/>
<evidence type="ECO:0000256" key="2">
    <source>
        <dbReference type="ARBA" id="ARBA00022448"/>
    </source>
</evidence>
<dbReference type="Proteomes" id="UP000230750">
    <property type="component" value="Unassembled WGS sequence"/>
</dbReference>
<dbReference type="AlphaFoldDB" id="A0A2G8LB80"/>
<evidence type="ECO:0000256" key="1">
    <source>
        <dbReference type="ARBA" id="ARBA00004141"/>
    </source>
</evidence>
<feature type="transmembrane region" description="Helical" evidence="8">
    <location>
        <begin position="58"/>
        <end position="79"/>
    </location>
</feature>
<dbReference type="GO" id="GO:0030322">
    <property type="term" value="P:stabilization of membrane potential"/>
    <property type="evidence" value="ECO:0007669"/>
    <property type="project" value="TreeGrafter"/>
</dbReference>
<dbReference type="GO" id="GO:0015271">
    <property type="term" value="F:outward rectifier potassium channel activity"/>
    <property type="evidence" value="ECO:0007669"/>
    <property type="project" value="TreeGrafter"/>
</dbReference>
<feature type="domain" description="Potassium channel" evidence="9">
    <location>
        <begin position="8"/>
        <end position="85"/>
    </location>
</feature>
<keyword evidence="6 8" id="KW-0472">Membrane</keyword>
<dbReference type="Gene3D" id="1.10.287.70">
    <property type="match status" value="1"/>
</dbReference>
<keyword evidence="3 8" id="KW-0812">Transmembrane</keyword>
<keyword evidence="5" id="KW-0406">Ion transport</keyword>
<evidence type="ECO:0000256" key="8">
    <source>
        <dbReference type="SAM" id="Phobius"/>
    </source>
</evidence>
<dbReference type="Pfam" id="PF07885">
    <property type="entry name" value="Ion_trans_2"/>
    <property type="match status" value="1"/>
</dbReference>
<dbReference type="InterPro" id="IPR013099">
    <property type="entry name" value="K_chnl_dom"/>
</dbReference>
<keyword evidence="7 10" id="KW-0407">Ion channel</keyword>
<keyword evidence="11" id="KW-1185">Reference proteome</keyword>
<accession>A0A2G8LB80</accession>
<comment type="subcellular location">
    <subcellularLocation>
        <location evidence="1">Membrane</location>
        <topology evidence="1">Multi-pass membrane protein</topology>
    </subcellularLocation>
</comment>
<evidence type="ECO:0000313" key="10">
    <source>
        <dbReference type="EMBL" id="PIK57507.1"/>
    </source>
</evidence>
<dbReference type="GO" id="GO:0022841">
    <property type="term" value="F:potassium ion leak channel activity"/>
    <property type="evidence" value="ECO:0007669"/>
    <property type="project" value="TreeGrafter"/>
</dbReference>
<evidence type="ECO:0000259" key="9">
    <source>
        <dbReference type="Pfam" id="PF07885"/>
    </source>
</evidence>
<proteinExistence type="predicted"/>